<sequence>MPTIISDSKLKFDNETFVIKKLEELISIRNKQLHRKPYLERIEYDFDSLNEGDSLSVQVSENILSIKKKDCIQINEALLKFKEHFLDPYFEGKVQKNELLIEVH</sequence>
<dbReference type="AlphaFoldDB" id="A0A381FPV3"/>
<dbReference type="Proteomes" id="UP000254282">
    <property type="component" value="Unassembled WGS sequence"/>
</dbReference>
<accession>A0A381FPV3</accession>
<organism evidence="1 2">
    <name type="scientific">Chryseobacterium indoltheticum</name>
    <dbReference type="NCBI Taxonomy" id="254"/>
    <lineage>
        <taxon>Bacteria</taxon>
        <taxon>Pseudomonadati</taxon>
        <taxon>Bacteroidota</taxon>
        <taxon>Flavobacteriia</taxon>
        <taxon>Flavobacteriales</taxon>
        <taxon>Weeksellaceae</taxon>
        <taxon>Chryseobacterium group</taxon>
        <taxon>Chryseobacterium</taxon>
    </lineage>
</organism>
<gene>
    <name evidence="1" type="ORF">NCTC13532_04130</name>
</gene>
<protein>
    <submittedName>
        <fullName evidence="1">Uncharacterized protein</fullName>
    </submittedName>
</protein>
<evidence type="ECO:0000313" key="1">
    <source>
        <dbReference type="EMBL" id="SUX48513.1"/>
    </source>
</evidence>
<proteinExistence type="predicted"/>
<dbReference type="RefSeq" id="WP_115621601.1">
    <property type="nucleotide sequence ID" value="NZ_UFVR01000004.1"/>
</dbReference>
<dbReference type="EMBL" id="UFVR01000004">
    <property type="protein sequence ID" value="SUX48513.1"/>
    <property type="molecule type" value="Genomic_DNA"/>
</dbReference>
<reference evidence="1 2" key="1">
    <citation type="submission" date="2018-06" db="EMBL/GenBank/DDBJ databases">
        <authorList>
            <consortium name="Pathogen Informatics"/>
            <person name="Doyle S."/>
        </authorList>
    </citation>
    <scope>NUCLEOTIDE SEQUENCE [LARGE SCALE GENOMIC DNA]</scope>
    <source>
        <strain evidence="1 2">NCTC13532</strain>
    </source>
</reference>
<name>A0A381FPV3_9FLAO</name>
<evidence type="ECO:0000313" key="2">
    <source>
        <dbReference type="Proteomes" id="UP000254282"/>
    </source>
</evidence>